<evidence type="ECO:0000256" key="3">
    <source>
        <dbReference type="ARBA" id="ARBA00023163"/>
    </source>
</evidence>
<dbReference type="InterPro" id="IPR020449">
    <property type="entry name" value="Tscrpt_reg_AraC-type_HTH"/>
</dbReference>
<dbReference type="Pfam" id="PF12833">
    <property type="entry name" value="HTH_18"/>
    <property type="match status" value="1"/>
</dbReference>
<dbReference type="SUPFAM" id="SSF46689">
    <property type="entry name" value="Homeodomain-like"/>
    <property type="match status" value="2"/>
</dbReference>
<evidence type="ECO:0000256" key="1">
    <source>
        <dbReference type="ARBA" id="ARBA00023015"/>
    </source>
</evidence>
<dbReference type="InterPro" id="IPR009057">
    <property type="entry name" value="Homeodomain-like_sf"/>
</dbReference>
<dbReference type="GO" id="GO:0043565">
    <property type="term" value="F:sequence-specific DNA binding"/>
    <property type="evidence" value="ECO:0007669"/>
    <property type="project" value="InterPro"/>
</dbReference>
<dbReference type="PRINTS" id="PR00032">
    <property type="entry name" value="HTHARAC"/>
</dbReference>
<gene>
    <name evidence="5" type="ORF">HDF22_001245</name>
</gene>
<evidence type="ECO:0000313" key="5">
    <source>
        <dbReference type="EMBL" id="MBB6127139.1"/>
    </source>
</evidence>
<dbReference type="InterPro" id="IPR018060">
    <property type="entry name" value="HTH_AraC"/>
</dbReference>
<comment type="caution">
    <text evidence="5">The sequence shown here is derived from an EMBL/GenBank/DDBJ whole genome shotgun (WGS) entry which is preliminary data.</text>
</comment>
<protein>
    <submittedName>
        <fullName evidence="5">AraC-like DNA-binding protein</fullName>
    </submittedName>
</protein>
<dbReference type="SMART" id="SM00342">
    <property type="entry name" value="HTH_ARAC"/>
    <property type="match status" value="1"/>
</dbReference>
<keyword evidence="3" id="KW-0804">Transcription</keyword>
<dbReference type="Proteomes" id="UP000548326">
    <property type="component" value="Unassembled WGS sequence"/>
</dbReference>
<dbReference type="PROSITE" id="PS00041">
    <property type="entry name" value="HTH_ARAC_FAMILY_1"/>
    <property type="match status" value="1"/>
</dbReference>
<dbReference type="PROSITE" id="PS01124">
    <property type="entry name" value="HTH_ARAC_FAMILY_2"/>
    <property type="match status" value="1"/>
</dbReference>
<reference evidence="5 6" key="1">
    <citation type="submission" date="2020-08" db="EMBL/GenBank/DDBJ databases">
        <title>Genomic Encyclopedia of Type Strains, Phase IV (KMG-V): Genome sequencing to study the core and pangenomes of soil and plant-associated prokaryotes.</title>
        <authorList>
            <person name="Whitman W."/>
        </authorList>
    </citation>
    <scope>NUCLEOTIDE SEQUENCE [LARGE SCALE GENOMIC DNA]</scope>
    <source>
        <strain evidence="5 6">MP601</strain>
    </source>
</reference>
<feature type="domain" description="HTH araC/xylS-type" evidence="4">
    <location>
        <begin position="183"/>
        <end position="281"/>
    </location>
</feature>
<dbReference type="Pfam" id="PF22200">
    <property type="entry name" value="ExsA_N"/>
    <property type="match status" value="1"/>
</dbReference>
<dbReference type="PANTHER" id="PTHR43280:SF17">
    <property type="entry name" value="ARAC-TYPE DNA-BINDING DOMAIN-CONTAINING PROTEIN"/>
    <property type="match status" value="1"/>
</dbReference>
<evidence type="ECO:0000256" key="2">
    <source>
        <dbReference type="ARBA" id="ARBA00023125"/>
    </source>
</evidence>
<dbReference type="InterPro" id="IPR054015">
    <property type="entry name" value="ExsA-like_N"/>
</dbReference>
<dbReference type="InterPro" id="IPR018062">
    <property type="entry name" value="HTH_AraC-typ_CS"/>
</dbReference>
<dbReference type="GO" id="GO:0003700">
    <property type="term" value="F:DNA-binding transcription factor activity"/>
    <property type="evidence" value="ECO:0007669"/>
    <property type="project" value="InterPro"/>
</dbReference>
<dbReference type="AlphaFoldDB" id="A0A841J7H8"/>
<dbReference type="PANTHER" id="PTHR43280">
    <property type="entry name" value="ARAC-FAMILY TRANSCRIPTIONAL REGULATOR"/>
    <property type="match status" value="1"/>
</dbReference>
<accession>A0A841J7H8</accession>
<evidence type="ECO:0000313" key="6">
    <source>
        <dbReference type="Proteomes" id="UP000548326"/>
    </source>
</evidence>
<dbReference type="Gene3D" id="1.10.10.60">
    <property type="entry name" value="Homeodomain-like"/>
    <property type="match status" value="1"/>
</dbReference>
<proteinExistence type="predicted"/>
<keyword evidence="2 5" id="KW-0238">DNA-binding</keyword>
<name>A0A841J7H8_9SPHI</name>
<evidence type="ECO:0000259" key="4">
    <source>
        <dbReference type="PROSITE" id="PS01124"/>
    </source>
</evidence>
<keyword evidence="1" id="KW-0805">Transcription regulation</keyword>
<dbReference type="EMBL" id="JACHCA010000003">
    <property type="protein sequence ID" value="MBB6127139.1"/>
    <property type="molecule type" value="Genomic_DNA"/>
</dbReference>
<sequence>MIQIPKDLLEHHVHMRMRFCDMYGIVIDKKRPFSCDDTLQTMHCLEVVLTGFIDVWYGGHVQHLGAGDIQFRRRGNYQIFPSDDYTSMLIFMENEFVDYFIESHVPEFRQEKLTDDLPPFVFKTSEFIKANIAQAIQHIAHPQDYSRCIVKFVTHQVLLQILSNDSSKTFVSFLKHLVSENKIDLAYFMEQNFNRQLSLPDMAKLTGRSVSAFKKEFTERFNTTPVKWQINRRLEYAAYQLKNSNHPVSAIAYSSGFENISHFSKVYKQKFGASPSSVRNEPVLS</sequence>
<organism evidence="5 6">
    <name type="scientific">Mucilaginibacter lappiensis</name>
    <dbReference type="NCBI Taxonomy" id="354630"/>
    <lineage>
        <taxon>Bacteria</taxon>
        <taxon>Pseudomonadati</taxon>
        <taxon>Bacteroidota</taxon>
        <taxon>Sphingobacteriia</taxon>
        <taxon>Sphingobacteriales</taxon>
        <taxon>Sphingobacteriaceae</taxon>
        <taxon>Mucilaginibacter</taxon>
    </lineage>
</organism>
<dbReference type="RefSeq" id="WP_183586347.1">
    <property type="nucleotide sequence ID" value="NZ_JACHCA010000003.1"/>
</dbReference>